<reference evidence="10 11" key="1">
    <citation type="journal article" date="2018" name="Nat. Biotechnol.">
        <title>A standardized bacterial taxonomy based on genome phylogeny substantially revises the tree of life.</title>
        <authorList>
            <person name="Parks D.H."/>
            <person name="Chuvochina M."/>
            <person name="Waite D.W."/>
            <person name="Rinke C."/>
            <person name="Skarshewski A."/>
            <person name="Chaumeil P.A."/>
            <person name="Hugenholtz P."/>
        </authorList>
    </citation>
    <scope>NUCLEOTIDE SEQUENCE [LARGE SCALE GENOMIC DNA]</scope>
    <source>
        <strain evidence="10">UBA8672</strain>
    </source>
</reference>
<dbReference type="PANTHER" id="PTHR30572">
    <property type="entry name" value="MEMBRANE COMPONENT OF TRANSPORTER-RELATED"/>
    <property type="match status" value="1"/>
</dbReference>
<keyword evidence="4 7" id="KW-1133">Transmembrane helix</keyword>
<dbReference type="EMBL" id="DPPF01000236">
    <property type="protein sequence ID" value="HCW94214.1"/>
    <property type="molecule type" value="Genomic_DNA"/>
</dbReference>
<dbReference type="InterPro" id="IPR050250">
    <property type="entry name" value="Macrolide_Exporter_MacB"/>
</dbReference>
<feature type="domain" description="MacB-like periplasmic core" evidence="9">
    <location>
        <begin position="18"/>
        <end position="215"/>
    </location>
</feature>
<evidence type="ECO:0000256" key="5">
    <source>
        <dbReference type="ARBA" id="ARBA00023136"/>
    </source>
</evidence>
<dbReference type="Proteomes" id="UP000262325">
    <property type="component" value="Unassembled WGS sequence"/>
</dbReference>
<keyword evidence="2" id="KW-1003">Cell membrane</keyword>
<dbReference type="InterPro" id="IPR003838">
    <property type="entry name" value="ABC3_permease_C"/>
</dbReference>
<comment type="subcellular location">
    <subcellularLocation>
        <location evidence="1">Cell membrane</location>
        <topology evidence="1">Multi-pass membrane protein</topology>
    </subcellularLocation>
</comment>
<dbReference type="GO" id="GO:0005886">
    <property type="term" value="C:plasma membrane"/>
    <property type="evidence" value="ECO:0007669"/>
    <property type="project" value="UniProtKB-SubCell"/>
</dbReference>
<evidence type="ECO:0000313" key="10">
    <source>
        <dbReference type="EMBL" id="HCW94214.1"/>
    </source>
</evidence>
<dbReference type="InterPro" id="IPR025857">
    <property type="entry name" value="MacB_PCD"/>
</dbReference>
<evidence type="ECO:0000256" key="3">
    <source>
        <dbReference type="ARBA" id="ARBA00022692"/>
    </source>
</evidence>
<evidence type="ECO:0000256" key="1">
    <source>
        <dbReference type="ARBA" id="ARBA00004651"/>
    </source>
</evidence>
<dbReference type="Pfam" id="PF02687">
    <property type="entry name" value="FtsX"/>
    <property type="match status" value="1"/>
</dbReference>
<evidence type="ECO:0000256" key="6">
    <source>
        <dbReference type="ARBA" id="ARBA00038076"/>
    </source>
</evidence>
<evidence type="ECO:0000259" key="8">
    <source>
        <dbReference type="Pfam" id="PF02687"/>
    </source>
</evidence>
<feature type="domain" description="ABC3 transporter permease C-terminal" evidence="8">
    <location>
        <begin position="263"/>
        <end position="380"/>
    </location>
</feature>
<evidence type="ECO:0000259" key="9">
    <source>
        <dbReference type="Pfam" id="PF12704"/>
    </source>
</evidence>
<protein>
    <submittedName>
        <fullName evidence="10">ABC transporter permease</fullName>
    </submittedName>
</protein>
<feature type="transmembrane region" description="Helical" evidence="7">
    <location>
        <begin position="346"/>
        <end position="367"/>
    </location>
</feature>
<gene>
    <name evidence="10" type="ORF">DHM44_11100</name>
</gene>
<evidence type="ECO:0000256" key="2">
    <source>
        <dbReference type="ARBA" id="ARBA00022475"/>
    </source>
</evidence>
<feature type="transmembrane region" description="Helical" evidence="7">
    <location>
        <begin position="302"/>
        <end position="326"/>
    </location>
</feature>
<keyword evidence="3 7" id="KW-0812">Transmembrane</keyword>
<organism evidence="10 11">
    <name type="scientific">Flexistipes sinusarabici</name>
    <dbReference type="NCBI Taxonomy" id="2352"/>
    <lineage>
        <taxon>Bacteria</taxon>
        <taxon>Pseudomonadati</taxon>
        <taxon>Deferribacterota</taxon>
        <taxon>Deferribacteres</taxon>
        <taxon>Deferribacterales</taxon>
        <taxon>Flexistipitaceae</taxon>
        <taxon>Flexistipes</taxon>
    </lineage>
</organism>
<comment type="similarity">
    <text evidence="6">Belongs to the ABC-4 integral membrane protein family.</text>
</comment>
<dbReference type="GO" id="GO:0022857">
    <property type="term" value="F:transmembrane transporter activity"/>
    <property type="evidence" value="ECO:0007669"/>
    <property type="project" value="TreeGrafter"/>
</dbReference>
<dbReference type="AlphaFoldDB" id="A0A3D5QEV5"/>
<proteinExistence type="inferred from homology"/>
<dbReference type="Pfam" id="PF12704">
    <property type="entry name" value="MacB_PCD"/>
    <property type="match status" value="1"/>
</dbReference>
<evidence type="ECO:0000256" key="7">
    <source>
        <dbReference type="SAM" id="Phobius"/>
    </source>
</evidence>
<feature type="transmembrane region" description="Helical" evidence="7">
    <location>
        <begin position="260"/>
        <end position="281"/>
    </location>
</feature>
<dbReference type="PANTHER" id="PTHR30572:SF4">
    <property type="entry name" value="ABC TRANSPORTER PERMEASE YTRF"/>
    <property type="match status" value="1"/>
</dbReference>
<name>A0A3D5QEV5_FLESI</name>
<evidence type="ECO:0000256" key="4">
    <source>
        <dbReference type="ARBA" id="ARBA00022989"/>
    </source>
</evidence>
<comment type="caution">
    <text evidence="10">The sequence shown here is derived from an EMBL/GenBank/DDBJ whole genome shotgun (WGS) entry which is preliminary data.</text>
</comment>
<sequence>MNILSIPIKNLKVKFFKTILLVIVFSIGITSVVGLQKISKSVSKALEEKMNRFGANILIYPKNEELQISYGGIQLGNLSYEVRYLDEGETDSKIRSIEFDENISAVAPKLLKSAVIDGRKLGIVGVKWDEELKIKNYWNITGDVKRTENGLLLGSSVAKVIDKKTGDTLTIFGEEMEVSGIISETGSDEDNLIFMNLSKLQEMTGSADKINFVEVSALCSGCPIEDIVGQIKGNLPAAEITAVQKMVKQRMSAVNFVNKLAFILSSVIVFTACFMIAIFMYSSVNERKKEIGILRSIGYSKINIFSIFTFESVIVGILSGVLGYAGGYFLSIELLRIMDITENTGIVFNMGEGLLTISLVALLAALSSTFPSLKAARITPVEALISL</sequence>
<evidence type="ECO:0000313" key="11">
    <source>
        <dbReference type="Proteomes" id="UP000262325"/>
    </source>
</evidence>
<accession>A0A3D5QEV5</accession>
<keyword evidence="5 7" id="KW-0472">Membrane</keyword>